<dbReference type="InterPro" id="IPR021698">
    <property type="entry name" value="DUF3280"/>
</dbReference>
<dbReference type="AlphaFoldDB" id="A0A177NPB7"/>
<evidence type="ECO:0000313" key="3">
    <source>
        <dbReference type="Proteomes" id="UP000077857"/>
    </source>
</evidence>
<organism evidence="2 3">
    <name type="scientific">Methylomonas koyamae</name>
    <dbReference type="NCBI Taxonomy" id="702114"/>
    <lineage>
        <taxon>Bacteria</taxon>
        <taxon>Pseudomonadati</taxon>
        <taxon>Pseudomonadota</taxon>
        <taxon>Gammaproteobacteria</taxon>
        <taxon>Methylococcales</taxon>
        <taxon>Methylococcaceae</taxon>
        <taxon>Methylomonas</taxon>
    </lineage>
</organism>
<feature type="chain" id="PRO_5008069385" description="DUF2380 domain-containing protein" evidence="1">
    <location>
        <begin position="22"/>
        <end position="178"/>
    </location>
</feature>
<dbReference type="Pfam" id="PF11684">
    <property type="entry name" value="DUF3280"/>
    <property type="match status" value="1"/>
</dbReference>
<feature type="signal peptide" evidence="1">
    <location>
        <begin position="1"/>
        <end position="21"/>
    </location>
</feature>
<reference evidence="2 3" key="1">
    <citation type="submission" date="2016-03" db="EMBL/GenBank/DDBJ databases">
        <authorList>
            <person name="Ploux O."/>
        </authorList>
    </citation>
    <scope>NUCLEOTIDE SEQUENCE [LARGE SCALE GENOMIC DNA]</scope>
    <source>
        <strain evidence="2 3">R-45378</strain>
    </source>
</reference>
<dbReference type="EMBL" id="LUUJ01000044">
    <property type="protein sequence ID" value="OAI19916.1"/>
    <property type="molecule type" value="Genomic_DNA"/>
</dbReference>
<proteinExistence type="predicted"/>
<protein>
    <recommendedName>
        <fullName evidence="4">DUF2380 domain-containing protein</fullName>
    </recommendedName>
</protein>
<keyword evidence="1" id="KW-0732">Signal</keyword>
<dbReference type="Proteomes" id="UP000077857">
    <property type="component" value="Unassembled WGS sequence"/>
</dbReference>
<accession>A0A177NPB7</accession>
<name>A0A177NPB7_9GAMM</name>
<sequence length="178" mass="19098">MCVVRTFIAVLLALAAAPAAAETRIAVLDFELKDLTLAPGIPAEIARTASIKPLLTKELESAGYRIVEIPADARQAANSGVGYLFDHADAAAALAKRYGADYVLVGRLHKPSFLFAYLMAHLIRVNDGALVGNYITESKGPNAGLTGKAVESLTVKIDRDLERRYSPPPPQKRVIDSK</sequence>
<comment type="caution">
    <text evidence="2">The sequence shown here is derived from an EMBL/GenBank/DDBJ whole genome shotgun (WGS) entry which is preliminary data.</text>
</comment>
<evidence type="ECO:0000256" key="1">
    <source>
        <dbReference type="SAM" id="SignalP"/>
    </source>
</evidence>
<gene>
    <name evidence="2" type="ORF">A1507_06120</name>
</gene>
<evidence type="ECO:0008006" key="4">
    <source>
        <dbReference type="Google" id="ProtNLM"/>
    </source>
</evidence>
<evidence type="ECO:0000313" key="2">
    <source>
        <dbReference type="EMBL" id="OAI19916.1"/>
    </source>
</evidence>
<dbReference type="OrthoDB" id="5573138at2"/>
<dbReference type="RefSeq" id="WP_064039339.1">
    <property type="nucleotide sequence ID" value="NZ_LUUJ01000044.1"/>
</dbReference>